<accession>A0AB34JJF0</accession>
<protein>
    <submittedName>
        <fullName evidence="1">Uncharacterized protein</fullName>
    </submittedName>
</protein>
<sequence>MVAVGRAAAAEKVAARGTRGGAMGWEDESVVRWEEHLEREALKAEAAAEAARARDEEAAVLLEVAVLEVVLKAEVGLAGGSEAVVKAGAMAVEAREVAGRVALKGGEVMAGGGREAHKVVAGQGVSTEAAAMEAEAKARGGAAAVLEVREEVAMEVEARAVGKEAEMVVATVVATVAGRAAAGMVVEAMVTALSAVGAMVVEVRGGAISVEEAMVAEEREVAMVVARVQGYRAAGALVAALRAEAILAVVETVA</sequence>
<name>A0AB34JJF0_PRYPA</name>
<dbReference type="AlphaFoldDB" id="A0AB34JJF0"/>
<reference evidence="1 2" key="1">
    <citation type="journal article" date="2024" name="Science">
        <title>Giant polyketide synthase enzymes in the biosynthesis of giant marine polyether toxins.</title>
        <authorList>
            <person name="Fallon T.R."/>
            <person name="Shende V.V."/>
            <person name="Wierzbicki I.H."/>
            <person name="Pendleton A.L."/>
            <person name="Watervoot N.F."/>
            <person name="Auber R.P."/>
            <person name="Gonzalez D.J."/>
            <person name="Wisecaver J.H."/>
            <person name="Moore B.S."/>
        </authorList>
    </citation>
    <scope>NUCLEOTIDE SEQUENCE [LARGE SCALE GENOMIC DNA]</scope>
    <source>
        <strain evidence="1 2">12B1</strain>
    </source>
</reference>
<keyword evidence="2" id="KW-1185">Reference proteome</keyword>
<evidence type="ECO:0000313" key="2">
    <source>
        <dbReference type="Proteomes" id="UP001515480"/>
    </source>
</evidence>
<dbReference type="EMBL" id="JBGBPQ010000007">
    <property type="protein sequence ID" value="KAL1522044.1"/>
    <property type="molecule type" value="Genomic_DNA"/>
</dbReference>
<evidence type="ECO:0000313" key="1">
    <source>
        <dbReference type="EMBL" id="KAL1522044.1"/>
    </source>
</evidence>
<organism evidence="1 2">
    <name type="scientific">Prymnesium parvum</name>
    <name type="common">Toxic golden alga</name>
    <dbReference type="NCBI Taxonomy" id="97485"/>
    <lineage>
        <taxon>Eukaryota</taxon>
        <taxon>Haptista</taxon>
        <taxon>Haptophyta</taxon>
        <taxon>Prymnesiophyceae</taxon>
        <taxon>Prymnesiales</taxon>
        <taxon>Prymnesiaceae</taxon>
        <taxon>Prymnesium</taxon>
    </lineage>
</organism>
<proteinExistence type="predicted"/>
<comment type="caution">
    <text evidence="1">The sequence shown here is derived from an EMBL/GenBank/DDBJ whole genome shotgun (WGS) entry which is preliminary data.</text>
</comment>
<gene>
    <name evidence="1" type="ORF">AB1Y20_021689</name>
</gene>
<dbReference type="Proteomes" id="UP001515480">
    <property type="component" value="Unassembled WGS sequence"/>
</dbReference>